<dbReference type="SUPFAM" id="SSF56672">
    <property type="entry name" value="DNA/RNA polymerases"/>
    <property type="match status" value="1"/>
</dbReference>
<dbReference type="PANTHER" id="PTHR47331:SF5">
    <property type="entry name" value="RIBONUCLEASE H"/>
    <property type="match status" value="1"/>
</dbReference>
<dbReference type="InterPro" id="IPR000477">
    <property type="entry name" value="RT_dom"/>
</dbReference>
<dbReference type="Gene3D" id="3.30.70.270">
    <property type="match status" value="1"/>
</dbReference>
<reference evidence="2 3" key="1">
    <citation type="journal article" date="2017" name="BMC Biol.">
        <title>Genomic innovations, transcriptional plasticity and gene loss underlying the evolution and divergence of two highly polyphagous and invasive Helicoverpa pest species.</title>
        <authorList>
            <person name="Pearce S.L."/>
            <person name="Clarke D.F."/>
            <person name="East P.D."/>
            <person name="Elfekih S."/>
            <person name="Gordon K.H."/>
            <person name="Jermiin L.S."/>
            <person name="McGaughran A."/>
            <person name="Oakeshott J.G."/>
            <person name="Papanikolaou A."/>
            <person name="Perera O.P."/>
            <person name="Rane R.V."/>
            <person name="Richards S."/>
            <person name="Tay W.T."/>
            <person name="Walsh T.K."/>
            <person name="Anderson A."/>
            <person name="Anderson C.J."/>
            <person name="Asgari S."/>
            <person name="Board P.G."/>
            <person name="Bretschneider A."/>
            <person name="Campbell P.M."/>
            <person name="Chertemps T."/>
            <person name="Christeller J.T."/>
            <person name="Coppin C.W."/>
            <person name="Downes S.J."/>
            <person name="Duan G."/>
            <person name="Farnsworth C.A."/>
            <person name="Good R.T."/>
            <person name="Han L.B."/>
            <person name="Han Y.C."/>
            <person name="Hatje K."/>
            <person name="Horne I."/>
            <person name="Huang Y.P."/>
            <person name="Hughes D.S."/>
            <person name="Jacquin-Joly E."/>
            <person name="James W."/>
            <person name="Jhangiani S."/>
            <person name="Kollmar M."/>
            <person name="Kuwar S.S."/>
            <person name="Li S."/>
            <person name="Liu N.Y."/>
            <person name="Maibeche M.T."/>
            <person name="Miller J.R."/>
            <person name="Montagne N."/>
            <person name="Perry T."/>
            <person name="Qu J."/>
            <person name="Song S.V."/>
            <person name="Sutton G.G."/>
            <person name="Vogel H."/>
            <person name="Walenz B.P."/>
            <person name="Xu W."/>
            <person name="Zhang H.J."/>
            <person name="Zou Z."/>
            <person name="Batterham P."/>
            <person name="Edwards O.R."/>
            <person name="Feyereisen R."/>
            <person name="Gibbs R.A."/>
            <person name="Heckel D.G."/>
            <person name="McGrath A."/>
            <person name="Robin C."/>
            <person name="Scherer S.E."/>
            <person name="Worley K.C."/>
            <person name="Wu Y.D."/>
        </authorList>
    </citation>
    <scope>NUCLEOTIDE SEQUENCE [LARGE SCALE GENOMIC DNA]</scope>
    <source>
        <strain evidence="2">Harm_GR_Male_#8</strain>
        <tissue evidence="2">Whole organism</tissue>
    </source>
</reference>
<evidence type="ECO:0000313" key="2">
    <source>
        <dbReference type="EMBL" id="PZC71939.1"/>
    </source>
</evidence>
<dbReference type="Pfam" id="PF00078">
    <property type="entry name" value="RVT_1"/>
    <property type="match status" value="1"/>
</dbReference>
<proteinExistence type="predicted"/>
<keyword evidence="3" id="KW-1185">Reference proteome</keyword>
<sequence>MTDVEQRCEEYYNQTTTRDEEGSFIVKLPFDKEDPECQYGNSVVIAKRRYEFLEKKLQKDPKLKEEYNKVLQEYITMNHMIQIKEEEVDNPKAVYLPHHAVVKEDKDTTKVRVVFDASCKGLNNISLNDNLMVGPKLQQDLRHIVMRWRSHRICIVADLVKMFRMVKVSSEDTDFQRILWRPQSDQPLQHFRLLRVTFGTACAPYLAVKTLQRLADEEQARYPTASSITKKDYYMDDLLTGCETLQEAKHIYNEMNKLMNSGGFELQKFSSNNQDLLTYIGEDNNSDNDSLKLKSTPIMKILGLKWHRNLDCFQYSVDLPEVKQPITKRQVLSEVARLYDPLGWIAPVIITAKIFIQKLLILKFSPPIEMYA</sequence>
<evidence type="ECO:0000259" key="1">
    <source>
        <dbReference type="Pfam" id="PF00078"/>
    </source>
</evidence>
<evidence type="ECO:0000313" key="3">
    <source>
        <dbReference type="Proteomes" id="UP000249218"/>
    </source>
</evidence>
<dbReference type="InterPro" id="IPR008042">
    <property type="entry name" value="Retrotrans_Pao"/>
</dbReference>
<gene>
    <name evidence="2" type="primary">HaOG212252</name>
    <name evidence="2" type="ORF">B5X24_HaOG212252</name>
</gene>
<dbReference type="GO" id="GO:0071897">
    <property type="term" value="P:DNA biosynthetic process"/>
    <property type="evidence" value="ECO:0007669"/>
    <property type="project" value="UniProtKB-ARBA"/>
</dbReference>
<dbReference type="CDD" id="cd01644">
    <property type="entry name" value="RT_pepA17"/>
    <property type="match status" value="1"/>
</dbReference>
<dbReference type="Pfam" id="PF05380">
    <property type="entry name" value="Peptidase_A17"/>
    <property type="match status" value="1"/>
</dbReference>
<dbReference type="Gene3D" id="3.10.10.10">
    <property type="entry name" value="HIV Type 1 Reverse Transcriptase, subunit A, domain 1"/>
    <property type="match status" value="1"/>
</dbReference>
<protein>
    <recommendedName>
        <fullName evidence="1">Reverse transcriptase domain-containing protein</fullName>
    </recommendedName>
</protein>
<dbReference type="InterPro" id="IPR043128">
    <property type="entry name" value="Rev_trsase/Diguanyl_cyclase"/>
</dbReference>
<dbReference type="AlphaFoldDB" id="A0A2W1B7U7"/>
<feature type="domain" description="Reverse transcriptase" evidence="1">
    <location>
        <begin position="106"/>
        <end position="267"/>
    </location>
</feature>
<dbReference type="InterPro" id="IPR043502">
    <property type="entry name" value="DNA/RNA_pol_sf"/>
</dbReference>
<organism evidence="2 3">
    <name type="scientific">Helicoverpa armigera</name>
    <name type="common">Cotton bollworm</name>
    <name type="synonym">Heliothis armigera</name>
    <dbReference type="NCBI Taxonomy" id="29058"/>
    <lineage>
        <taxon>Eukaryota</taxon>
        <taxon>Metazoa</taxon>
        <taxon>Ecdysozoa</taxon>
        <taxon>Arthropoda</taxon>
        <taxon>Hexapoda</taxon>
        <taxon>Insecta</taxon>
        <taxon>Pterygota</taxon>
        <taxon>Neoptera</taxon>
        <taxon>Endopterygota</taxon>
        <taxon>Lepidoptera</taxon>
        <taxon>Glossata</taxon>
        <taxon>Ditrysia</taxon>
        <taxon>Noctuoidea</taxon>
        <taxon>Noctuidae</taxon>
        <taxon>Heliothinae</taxon>
        <taxon>Helicoverpa</taxon>
    </lineage>
</organism>
<name>A0A2W1B7U7_HELAM</name>
<dbReference type="Proteomes" id="UP000249218">
    <property type="component" value="Unassembled WGS sequence"/>
</dbReference>
<dbReference type="OrthoDB" id="8033604at2759"/>
<dbReference type="EMBL" id="KZ150239">
    <property type="protein sequence ID" value="PZC71939.1"/>
    <property type="molecule type" value="Genomic_DNA"/>
</dbReference>
<accession>A0A2W1B7U7</accession>
<dbReference type="PANTHER" id="PTHR47331">
    <property type="entry name" value="PHD-TYPE DOMAIN-CONTAINING PROTEIN"/>
    <property type="match status" value="1"/>
</dbReference>